<keyword evidence="6" id="KW-1185">Reference proteome</keyword>
<evidence type="ECO:0000256" key="2">
    <source>
        <dbReference type="ARBA" id="ARBA00023125"/>
    </source>
</evidence>
<proteinExistence type="predicted"/>
<evidence type="ECO:0000256" key="1">
    <source>
        <dbReference type="ARBA" id="ARBA00023015"/>
    </source>
</evidence>
<feature type="domain" description="HTH araC/xylS-type" evidence="4">
    <location>
        <begin position="220"/>
        <end position="318"/>
    </location>
</feature>
<comment type="caution">
    <text evidence="5">The sequence shown here is derived from an EMBL/GenBank/DDBJ whole genome shotgun (WGS) entry which is preliminary data.</text>
</comment>
<organism evidence="5 6">
    <name type="scientific">Gordonibacter pamelaeae</name>
    <dbReference type="NCBI Taxonomy" id="471189"/>
    <lineage>
        <taxon>Bacteria</taxon>
        <taxon>Bacillati</taxon>
        <taxon>Actinomycetota</taxon>
        <taxon>Coriobacteriia</taxon>
        <taxon>Eggerthellales</taxon>
        <taxon>Eggerthellaceae</taxon>
        <taxon>Gordonibacter</taxon>
    </lineage>
</organism>
<keyword evidence="3" id="KW-0804">Transcription</keyword>
<dbReference type="PROSITE" id="PS01124">
    <property type="entry name" value="HTH_ARAC_FAMILY_2"/>
    <property type="match status" value="1"/>
</dbReference>
<dbReference type="Proteomes" id="UP000254000">
    <property type="component" value="Unassembled WGS sequence"/>
</dbReference>
<protein>
    <submittedName>
        <fullName evidence="5">AraC family transcriptional regulator</fullName>
    </submittedName>
</protein>
<dbReference type="SMART" id="SM00342">
    <property type="entry name" value="HTH_ARAC"/>
    <property type="match status" value="1"/>
</dbReference>
<dbReference type="InterPro" id="IPR018062">
    <property type="entry name" value="HTH_AraC-typ_CS"/>
</dbReference>
<keyword evidence="2" id="KW-0238">DNA-binding</keyword>
<keyword evidence="1" id="KW-0805">Transcription regulation</keyword>
<sequence>MGDLGKMVPDALRTFIEPQIEQLSMTMEPLRCGVYGTVPKEVGEGFLWAAPIGDDCLVAVHSLRLGSPLVLEERPTDFSCIFSGSRATLLSLPERPPRPPSERENLAAFSQAGGVTRCALQAGALYESTSITYTPECLDRLRKAFPGDFDDVDEAMRSFDPASAPAEMLSVLRSFTPARAALPGAAAYFHAKALEAIAALSMRPGPAAPKARREDRELVEQAEAVMSARLSERLTAESIAGELFVSRSRLCEAFRRVRGSGVAETLRKERMDAACRLLSAGGAHIADVARAVGYARSSSFDEAFRREFGCSPAQWRQDAV</sequence>
<dbReference type="RefSeq" id="WP_015539311.1">
    <property type="nucleotide sequence ID" value="NZ_CABMMS010000011.1"/>
</dbReference>
<dbReference type="PRINTS" id="PR00032">
    <property type="entry name" value="HTHARAC"/>
</dbReference>
<name>A0A369LRW4_9ACTN</name>
<reference evidence="5 6" key="1">
    <citation type="journal article" date="2018" name="Elife">
        <title>Discovery and characterization of a prevalent human gut bacterial enzyme sufficient for the inactivation of a family of plant toxins.</title>
        <authorList>
            <person name="Koppel N."/>
            <person name="Bisanz J.E."/>
            <person name="Pandelia M.E."/>
            <person name="Turnbaugh P.J."/>
            <person name="Balskus E.P."/>
        </authorList>
    </citation>
    <scope>NUCLEOTIDE SEQUENCE [LARGE SCALE GENOMIC DNA]</scope>
    <source>
        <strain evidence="5 6">3C</strain>
    </source>
</reference>
<dbReference type="InterPro" id="IPR009057">
    <property type="entry name" value="Homeodomain-like_sf"/>
</dbReference>
<dbReference type="SUPFAM" id="SSF46689">
    <property type="entry name" value="Homeodomain-like"/>
    <property type="match status" value="1"/>
</dbReference>
<dbReference type="Gene3D" id="1.10.10.60">
    <property type="entry name" value="Homeodomain-like"/>
    <property type="match status" value="1"/>
</dbReference>
<evidence type="ECO:0000313" key="5">
    <source>
        <dbReference type="EMBL" id="RDB61874.1"/>
    </source>
</evidence>
<dbReference type="AlphaFoldDB" id="A0A369LRW4"/>
<dbReference type="PANTHER" id="PTHR47893:SF1">
    <property type="entry name" value="REGULATORY PROTEIN PCHR"/>
    <property type="match status" value="1"/>
</dbReference>
<dbReference type="PROSITE" id="PS00041">
    <property type="entry name" value="HTH_ARAC_FAMILY_1"/>
    <property type="match status" value="1"/>
</dbReference>
<dbReference type="EMBL" id="PPTS01000011">
    <property type="protein sequence ID" value="RDB61874.1"/>
    <property type="molecule type" value="Genomic_DNA"/>
</dbReference>
<dbReference type="GO" id="GO:0043565">
    <property type="term" value="F:sequence-specific DNA binding"/>
    <property type="evidence" value="ECO:0007669"/>
    <property type="project" value="InterPro"/>
</dbReference>
<evidence type="ECO:0000256" key="3">
    <source>
        <dbReference type="ARBA" id="ARBA00023163"/>
    </source>
</evidence>
<dbReference type="GO" id="GO:0003700">
    <property type="term" value="F:DNA-binding transcription factor activity"/>
    <property type="evidence" value="ECO:0007669"/>
    <property type="project" value="InterPro"/>
</dbReference>
<evidence type="ECO:0000313" key="6">
    <source>
        <dbReference type="Proteomes" id="UP000254000"/>
    </source>
</evidence>
<evidence type="ECO:0000259" key="4">
    <source>
        <dbReference type="PROSITE" id="PS01124"/>
    </source>
</evidence>
<gene>
    <name evidence="5" type="ORF">C1877_14255</name>
</gene>
<dbReference type="GeneID" id="78360856"/>
<dbReference type="PANTHER" id="PTHR47893">
    <property type="entry name" value="REGULATORY PROTEIN PCHR"/>
    <property type="match status" value="1"/>
</dbReference>
<dbReference type="OrthoDB" id="2039152at2"/>
<dbReference type="InterPro" id="IPR018060">
    <property type="entry name" value="HTH_AraC"/>
</dbReference>
<dbReference type="InterPro" id="IPR053142">
    <property type="entry name" value="PchR_regulatory_protein"/>
</dbReference>
<dbReference type="InterPro" id="IPR020449">
    <property type="entry name" value="Tscrpt_reg_AraC-type_HTH"/>
</dbReference>
<accession>A0A369LRW4</accession>
<dbReference type="Pfam" id="PF12833">
    <property type="entry name" value="HTH_18"/>
    <property type="match status" value="1"/>
</dbReference>